<dbReference type="InterPro" id="IPR006140">
    <property type="entry name" value="D-isomer_DH_NAD-bd"/>
</dbReference>
<dbReference type="EMBL" id="CYXN01000007">
    <property type="protein sequence ID" value="CUM94930.1"/>
    <property type="molecule type" value="Genomic_DNA"/>
</dbReference>
<evidence type="ECO:0000259" key="6">
    <source>
        <dbReference type="Pfam" id="PF02826"/>
    </source>
</evidence>
<evidence type="ECO:0000256" key="1">
    <source>
        <dbReference type="ARBA" id="ARBA00005854"/>
    </source>
</evidence>
<dbReference type="PROSITE" id="PS00670">
    <property type="entry name" value="D_2_HYDROXYACID_DH_2"/>
    <property type="match status" value="1"/>
</dbReference>
<organism evidence="7 8">
    <name type="scientific">Faecalibacterium prausnitzii</name>
    <dbReference type="NCBI Taxonomy" id="853"/>
    <lineage>
        <taxon>Bacteria</taxon>
        <taxon>Bacillati</taxon>
        <taxon>Bacillota</taxon>
        <taxon>Clostridia</taxon>
        <taxon>Eubacteriales</taxon>
        <taxon>Oscillospiraceae</taxon>
        <taxon>Faecalibacterium</taxon>
    </lineage>
</organism>
<accession>A0A173SXL3</accession>
<dbReference type="InterPro" id="IPR006139">
    <property type="entry name" value="D-isomer_2_OHA_DH_cat_dom"/>
</dbReference>
<dbReference type="AlphaFoldDB" id="A0A173SXL3"/>
<evidence type="ECO:0000313" key="7">
    <source>
        <dbReference type="EMBL" id="CUM94930.1"/>
    </source>
</evidence>
<proteinExistence type="inferred from homology"/>
<feature type="domain" description="D-isomer specific 2-hydroxyacid dehydrogenase NAD-binding" evidence="6">
    <location>
        <begin position="109"/>
        <end position="288"/>
    </location>
</feature>
<dbReference type="OrthoDB" id="9805416at2"/>
<evidence type="ECO:0000313" key="8">
    <source>
        <dbReference type="Proteomes" id="UP000095649"/>
    </source>
</evidence>
<evidence type="ECO:0000256" key="3">
    <source>
        <dbReference type="ARBA" id="ARBA00023027"/>
    </source>
</evidence>
<dbReference type="GO" id="GO:0051287">
    <property type="term" value="F:NAD binding"/>
    <property type="evidence" value="ECO:0007669"/>
    <property type="project" value="InterPro"/>
</dbReference>
<gene>
    <name evidence="7" type="primary">hprA</name>
    <name evidence="7" type="ORF">ERS852582_01263</name>
</gene>
<dbReference type="Pfam" id="PF00389">
    <property type="entry name" value="2-Hacid_dh"/>
    <property type="match status" value="1"/>
</dbReference>
<dbReference type="RefSeq" id="WP_055185819.1">
    <property type="nucleotide sequence ID" value="NZ_CYXN01000007.1"/>
</dbReference>
<sequence length="320" mass="34676">MKAVILESYVMEEGDLDWSGVKALVPDTTSYVRTDYADIAPRIGDAELVLINKCRIDEAVLAQCPNLKWVGIIATGTDNIDLDACRRHGVAVANVPGYSTYSVAQMTFSLLLAICQCAQRYDRAVKAGYWQLGIPAEYGLLPQVELLGKTFGIYGYGSIGRQTARIAKAFGMEVLVCTRTVRPEYDADGVEFVDFDTLLARSDVLSLHCPATPETRGLMSREALAKMKPGAILLNTARGALVDEEAVADALESGKLAFYGADAFATEPLPPQSRLRSLPGAVLTPHIAWTTKEALQRLMDITTGNLRSFLAGKGENIVNP</sequence>
<dbReference type="PANTHER" id="PTHR43761:SF1">
    <property type="entry name" value="D-ISOMER SPECIFIC 2-HYDROXYACID DEHYDROGENASE CATALYTIC DOMAIN-CONTAINING PROTEIN-RELATED"/>
    <property type="match status" value="1"/>
</dbReference>
<dbReference type="InterPro" id="IPR029753">
    <property type="entry name" value="D-isomer_DH_CS"/>
</dbReference>
<keyword evidence="3" id="KW-0520">NAD</keyword>
<dbReference type="CDD" id="cd12162">
    <property type="entry name" value="2-Hacid_dh_4"/>
    <property type="match status" value="1"/>
</dbReference>
<comment type="similarity">
    <text evidence="1 4">Belongs to the D-isomer specific 2-hydroxyacid dehydrogenase family.</text>
</comment>
<evidence type="ECO:0000259" key="5">
    <source>
        <dbReference type="Pfam" id="PF00389"/>
    </source>
</evidence>
<dbReference type="Gene3D" id="3.40.50.720">
    <property type="entry name" value="NAD(P)-binding Rossmann-like Domain"/>
    <property type="match status" value="2"/>
</dbReference>
<dbReference type="EC" id="1.1.1.29" evidence="7"/>
<reference evidence="7 8" key="1">
    <citation type="submission" date="2015-09" db="EMBL/GenBank/DDBJ databases">
        <authorList>
            <consortium name="Pathogen Informatics"/>
        </authorList>
    </citation>
    <scope>NUCLEOTIDE SEQUENCE [LARGE SCALE GENOMIC DNA]</scope>
    <source>
        <strain evidence="7 8">2789STDY5834970</strain>
    </source>
</reference>
<feature type="domain" description="D-isomer specific 2-hydroxyacid dehydrogenase catalytic" evidence="5">
    <location>
        <begin position="35"/>
        <end position="319"/>
    </location>
</feature>
<dbReference type="GO" id="GO:0008465">
    <property type="term" value="F:hydroxypyruvate reductase (NADH) activity"/>
    <property type="evidence" value="ECO:0007669"/>
    <property type="project" value="UniProtKB-EC"/>
</dbReference>
<dbReference type="PROSITE" id="PS00671">
    <property type="entry name" value="D_2_HYDROXYACID_DH_3"/>
    <property type="match status" value="1"/>
</dbReference>
<protein>
    <submittedName>
        <fullName evidence="7">Glycerate dehydrogenase</fullName>
        <ecNumber evidence="7">1.1.1.29</ecNumber>
    </submittedName>
</protein>
<dbReference type="FunFam" id="3.40.50.720:FF:000203">
    <property type="entry name" value="D-3-phosphoglycerate dehydrogenase (SerA)"/>
    <property type="match status" value="1"/>
</dbReference>
<dbReference type="InterPro" id="IPR050418">
    <property type="entry name" value="D-iso_2-hydroxyacid_DH_PdxB"/>
</dbReference>
<dbReference type="Proteomes" id="UP000095649">
    <property type="component" value="Unassembled WGS sequence"/>
</dbReference>
<dbReference type="Pfam" id="PF02826">
    <property type="entry name" value="2-Hacid_dh_C"/>
    <property type="match status" value="1"/>
</dbReference>
<dbReference type="SUPFAM" id="SSF51735">
    <property type="entry name" value="NAD(P)-binding Rossmann-fold domains"/>
    <property type="match status" value="1"/>
</dbReference>
<evidence type="ECO:0000256" key="2">
    <source>
        <dbReference type="ARBA" id="ARBA00023002"/>
    </source>
</evidence>
<dbReference type="SUPFAM" id="SSF52283">
    <property type="entry name" value="Formate/glycerate dehydrogenase catalytic domain-like"/>
    <property type="match status" value="1"/>
</dbReference>
<dbReference type="InterPro" id="IPR036291">
    <property type="entry name" value="NAD(P)-bd_dom_sf"/>
</dbReference>
<name>A0A173SXL3_9FIRM</name>
<keyword evidence="2 4" id="KW-0560">Oxidoreductase</keyword>
<evidence type="ECO:0000256" key="4">
    <source>
        <dbReference type="RuleBase" id="RU003719"/>
    </source>
</evidence>
<dbReference type="PANTHER" id="PTHR43761">
    <property type="entry name" value="D-ISOMER SPECIFIC 2-HYDROXYACID DEHYDROGENASE FAMILY PROTEIN (AFU_ORTHOLOGUE AFUA_1G13630)"/>
    <property type="match status" value="1"/>
</dbReference>